<keyword evidence="5" id="KW-1185">Reference proteome</keyword>
<dbReference type="Pfam" id="PF02195">
    <property type="entry name" value="ParB_N"/>
    <property type="match status" value="1"/>
</dbReference>
<name>A0A7W6DUH9_9RHOB</name>
<organism evidence="4 5">
    <name type="scientific">Sagittula marina</name>
    <dbReference type="NCBI Taxonomy" id="943940"/>
    <lineage>
        <taxon>Bacteria</taxon>
        <taxon>Pseudomonadati</taxon>
        <taxon>Pseudomonadota</taxon>
        <taxon>Alphaproteobacteria</taxon>
        <taxon>Rhodobacterales</taxon>
        <taxon>Roseobacteraceae</taxon>
        <taxon>Sagittula</taxon>
    </lineage>
</organism>
<dbReference type="GO" id="GO:0007059">
    <property type="term" value="P:chromosome segregation"/>
    <property type="evidence" value="ECO:0007669"/>
    <property type="project" value="TreeGrafter"/>
</dbReference>
<gene>
    <name evidence="4" type="ORF">GGQ68_003493</name>
</gene>
<dbReference type="CDD" id="cd16405">
    <property type="entry name" value="RepB_like_N"/>
    <property type="match status" value="1"/>
</dbReference>
<feature type="region of interest" description="Disordered" evidence="2">
    <location>
        <begin position="1"/>
        <end position="28"/>
    </location>
</feature>
<dbReference type="SUPFAM" id="SSF109709">
    <property type="entry name" value="KorB DNA-binding domain-like"/>
    <property type="match status" value="1"/>
</dbReference>
<dbReference type="InterPro" id="IPR017819">
    <property type="entry name" value="Plasmid_partition_RepB"/>
</dbReference>
<reference evidence="4 5" key="1">
    <citation type="submission" date="2020-08" db="EMBL/GenBank/DDBJ databases">
        <title>Genomic Encyclopedia of Type Strains, Phase IV (KMG-IV): sequencing the most valuable type-strain genomes for metagenomic binning, comparative biology and taxonomic classification.</title>
        <authorList>
            <person name="Goeker M."/>
        </authorList>
    </citation>
    <scope>NUCLEOTIDE SEQUENCE [LARGE SCALE GENOMIC DNA]</scope>
    <source>
        <strain evidence="4 5">DSM 102235</strain>
    </source>
</reference>
<dbReference type="AlphaFoldDB" id="A0A7W6DUH9"/>
<evidence type="ECO:0000313" key="4">
    <source>
        <dbReference type="EMBL" id="MBB3987147.1"/>
    </source>
</evidence>
<dbReference type="NCBIfam" id="TIGR03454">
    <property type="entry name" value="partition_RepB"/>
    <property type="match status" value="1"/>
</dbReference>
<evidence type="ECO:0000313" key="5">
    <source>
        <dbReference type="Proteomes" id="UP000541426"/>
    </source>
</evidence>
<dbReference type="InterPro" id="IPR036086">
    <property type="entry name" value="ParB/Sulfiredoxin_sf"/>
</dbReference>
<dbReference type="InterPro" id="IPR003115">
    <property type="entry name" value="ParB_N"/>
</dbReference>
<dbReference type="Proteomes" id="UP000541426">
    <property type="component" value="Unassembled WGS sequence"/>
</dbReference>
<dbReference type="InterPro" id="IPR037972">
    <property type="entry name" value="RepB_N"/>
</dbReference>
<dbReference type="SMART" id="SM00470">
    <property type="entry name" value="ParB"/>
    <property type="match status" value="1"/>
</dbReference>
<accession>A0A7W6DUH9</accession>
<dbReference type="Gene3D" id="3.90.1530.30">
    <property type="match status" value="1"/>
</dbReference>
<proteinExistence type="inferred from homology"/>
<dbReference type="RefSeq" id="WP_183968081.1">
    <property type="nucleotide sequence ID" value="NZ_BAABBZ010000058.1"/>
</dbReference>
<evidence type="ECO:0000256" key="2">
    <source>
        <dbReference type="SAM" id="MobiDB-lite"/>
    </source>
</evidence>
<feature type="domain" description="ParB-like N-terminal" evidence="3">
    <location>
        <begin position="45"/>
        <end position="136"/>
    </location>
</feature>
<dbReference type="PANTHER" id="PTHR33375:SF1">
    <property type="entry name" value="CHROMOSOME-PARTITIONING PROTEIN PARB-RELATED"/>
    <property type="match status" value="1"/>
</dbReference>
<comment type="caution">
    <text evidence="4">The sequence shown here is derived from an EMBL/GenBank/DDBJ whole genome shotgun (WGS) entry which is preliminary data.</text>
</comment>
<sequence length="321" mass="35059">MARKGILSTGTSDSPTTSRRAPAGPRGAVGALQSSLTKLQENAVQDLAPDLIHDAGVTDRLGTDAEADQTLQDSLRQYGQQVPVLVRPHHAKPGEYEIVYGRRRLRALKALGMPVKAMVRHLDDHALVLAQGQENTARRDLSFIEKASFAAQLESLGYERQTIAAALSIDMPMVSRMLRTGRAFEIDFLKQIGSAPGIGRDRWLKLAEAMEVPANRDRALDRLPALDGINDSDVRFEQVLSWATHAPAPKAVKPALPRARKVLSPHGFALAKVKRSENALTLTIPASDGAGFADWMNANAEEVMLNLHARWMSEQAEDPET</sequence>
<dbReference type="GO" id="GO:0005694">
    <property type="term" value="C:chromosome"/>
    <property type="evidence" value="ECO:0007669"/>
    <property type="project" value="TreeGrafter"/>
</dbReference>
<comment type="similarity">
    <text evidence="1">Belongs to the ParB family.</text>
</comment>
<dbReference type="GO" id="GO:0003677">
    <property type="term" value="F:DNA binding"/>
    <property type="evidence" value="ECO:0007669"/>
    <property type="project" value="InterPro"/>
</dbReference>
<dbReference type="SUPFAM" id="SSF110849">
    <property type="entry name" value="ParB/Sulfiredoxin"/>
    <property type="match status" value="1"/>
</dbReference>
<feature type="compositionally biased region" description="Polar residues" evidence="2">
    <location>
        <begin position="8"/>
        <end position="18"/>
    </location>
</feature>
<evidence type="ECO:0000256" key="1">
    <source>
        <dbReference type="ARBA" id="ARBA00006295"/>
    </source>
</evidence>
<dbReference type="PANTHER" id="PTHR33375">
    <property type="entry name" value="CHROMOSOME-PARTITIONING PROTEIN PARB-RELATED"/>
    <property type="match status" value="1"/>
</dbReference>
<dbReference type="Pfam" id="PF07506">
    <property type="entry name" value="RepB"/>
    <property type="match status" value="1"/>
</dbReference>
<feature type="compositionally biased region" description="Low complexity" evidence="2">
    <location>
        <begin position="19"/>
        <end position="28"/>
    </location>
</feature>
<dbReference type="InterPro" id="IPR004437">
    <property type="entry name" value="ParB/RepB/Spo0J"/>
</dbReference>
<dbReference type="InterPro" id="IPR050336">
    <property type="entry name" value="Chromosome_partition/occlusion"/>
</dbReference>
<evidence type="ECO:0000259" key="3">
    <source>
        <dbReference type="SMART" id="SM00470"/>
    </source>
</evidence>
<protein>
    <submittedName>
        <fullName evidence="4">ParB family chromosome partitioning protein</fullName>
    </submittedName>
</protein>
<dbReference type="InterPro" id="IPR011111">
    <property type="entry name" value="Plasmid_RepB"/>
</dbReference>
<dbReference type="Gene3D" id="1.10.10.2830">
    <property type="match status" value="1"/>
</dbReference>
<dbReference type="NCBIfam" id="TIGR00180">
    <property type="entry name" value="parB_part"/>
    <property type="match status" value="1"/>
</dbReference>
<dbReference type="EMBL" id="JACIEJ010000009">
    <property type="protein sequence ID" value="MBB3987147.1"/>
    <property type="molecule type" value="Genomic_DNA"/>
</dbReference>